<reference evidence="2" key="1">
    <citation type="submission" date="2022-10" db="EMBL/GenBank/DDBJ databases">
        <title>Tapping the CABI collections for fungal endophytes: first genome assemblies for Collariella, Neodidymelliopsis, Ascochyta clinopodiicola, Didymella pomorum, Didymosphaeria variabile, Neocosmospora piperis and Neocucurbitaria cava.</title>
        <authorList>
            <person name="Hill R."/>
        </authorList>
    </citation>
    <scope>NUCLEOTIDE SEQUENCE</scope>
    <source>
        <strain evidence="2">IMI 355082</strain>
    </source>
</reference>
<evidence type="ECO:0000313" key="3">
    <source>
        <dbReference type="Proteomes" id="UP001140453"/>
    </source>
</evidence>
<keyword evidence="1" id="KW-0812">Transmembrane</keyword>
<evidence type="ECO:0000313" key="2">
    <source>
        <dbReference type="EMBL" id="KAJ4385546.1"/>
    </source>
</evidence>
<feature type="transmembrane region" description="Helical" evidence="1">
    <location>
        <begin position="286"/>
        <end position="308"/>
    </location>
</feature>
<dbReference type="AlphaFoldDB" id="A0A9W8YKA0"/>
<organism evidence="2 3">
    <name type="scientific">Gnomoniopsis smithogilvyi</name>
    <dbReference type="NCBI Taxonomy" id="1191159"/>
    <lineage>
        <taxon>Eukaryota</taxon>
        <taxon>Fungi</taxon>
        <taxon>Dikarya</taxon>
        <taxon>Ascomycota</taxon>
        <taxon>Pezizomycotina</taxon>
        <taxon>Sordariomycetes</taxon>
        <taxon>Sordariomycetidae</taxon>
        <taxon>Diaporthales</taxon>
        <taxon>Gnomoniaceae</taxon>
        <taxon>Gnomoniopsis</taxon>
    </lineage>
</organism>
<accession>A0A9W8YKA0</accession>
<gene>
    <name evidence="2" type="ORF">N0V93_009975</name>
</gene>
<dbReference type="OrthoDB" id="5293596at2759"/>
<feature type="transmembrane region" description="Helical" evidence="1">
    <location>
        <begin position="46"/>
        <end position="66"/>
    </location>
</feature>
<feature type="transmembrane region" description="Helical" evidence="1">
    <location>
        <begin position="245"/>
        <end position="266"/>
    </location>
</feature>
<dbReference type="EMBL" id="JAPEVB010000007">
    <property type="protein sequence ID" value="KAJ4385546.1"/>
    <property type="molecule type" value="Genomic_DNA"/>
</dbReference>
<protein>
    <submittedName>
        <fullName evidence="2">Uncharacterized protein</fullName>
    </submittedName>
</protein>
<sequence length="318" mass="35774">MDRVLERTPLIGSGRRDDEERQAPASDHPIFLRAAHSPWRPLNQNALGYIRGGLLAYLIASGGMLLDYKIKHREDEHTNWRIPFQFSTVTWVLLIIYHILVFSWTITHMHWPDIDPGDGRWESKLLRFMSPPEQTADSRKRFYFSLFYTVTHVFALLNVFIYWTLQVPSGHAHWPGNGGDGGGDAGFFVIVDDGDSKLPPFKDIFGGGWFPAFSIFNTHVFPAIATVIESLFLNSMRRQEPVPSHLFGTMAAAALYLGYGAIGKLATGHNPFWWMDEGLAGSKEKVAGYCTGFVSLAAAMFSTLYGLIGMRENAFHSR</sequence>
<feature type="transmembrane region" description="Helical" evidence="1">
    <location>
        <begin position="86"/>
        <end position="106"/>
    </location>
</feature>
<keyword evidence="3" id="KW-1185">Reference proteome</keyword>
<comment type="caution">
    <text evidence="2">The sequence shown here is derived from an EMBL/GenBank/DDBJ whole genome shotgun (WGS) entry which is preliminary data.</text>
</comment>
<proteinExistence type="predicted"/>
<name>A0A9W8YKA0_9PEZI</name>
<keyword evidence="1" id="KW-1133">Transmembrane helix</keyword>
<evidence type="ECO:0000256" key="1">
    <source>
        <dbReference type="SAM" id="Phobius"/>
    </source>
</evidence>
<feature type="transmembrane region" description="Helical" evidence="1">
    <location>
        <begin position="209"/>
        <end position="233"/>
    </location>
</feature>
<dbReference type="Proteomes" id="UP001140453">
    <property type="component" value="Unassembled WGS sequence"/>
</dbReference>
<feature type="transmembrane region" description="Helical" evidence="1">
    <location>
        <begin position="142"/>
        <end position="165"/>
    </location>
</feature>
<keyword evidence="1" id="KW-0472">Membrane</keyword>